<dbReference type="RefSeq" id="XP_020063548.1">
    <property type="nucleotide sequence ID" value="XM_020207793.1"/>
</dbReference>
<dbReference type="EC" id="3.1.26.5" evidence="4"/>
<dbReference type="EMBL" id="KV453913">
    <property type="protein sequence ID" value="ODV78426.1"/>
    <property type="molecule type" value="Genomic_DNA"/>
</dbReference>
<proteinExistence type="inferred from homology"/>
<dbReference type="HAMAP" id="MF_00755">
    <property type="entry name" value="RNase_P_2"/>
    <property type="match status" value="1"/>
</dbReference>
<dbReference type="GO" id="GO:0000172">
    <property type="term" value="C:ribonuclease MRP complex"/>
    <property type="evidence" value="ECO:0007669"/>
    <property type="project" value="EnsemblFungi"/>
</dbReference>
<evidence type="ECO:0000256" key="6">
    <source>
        <dbReference type="ARBA" id="ARBA00022801"/>
    </source>
</evidence>
<dbReference type="InterPro" id="IPR016819">
    <property type="entry name" value="RNase_P/MRP_POP5"/>
</dbReference>
<dbReference type="GO" id="GO:0000171">
    <property type="term" value="F:ribonuclease MRP activity"/>
    <property type="evidence" value="ECO:0007669"/>
    <property type="project" value="EnsemblFungi"/>
</dbReference>
<dbReference type="GO" id="GO:0000447">
    <property type="term" value="P:endonucleolytic cleavage in ITS1 to separate SSU-rRNA from 5.8S rRNA and LSU-rRNA from tricistronic rRNA transcript (SSU-rRNA, 5.8S rRNA, LSU-rRNA)"/>
    <property type="evidence" value="ECO:0007669"/>
    <property type="project" value="EnsemblFungi"/>
</dbReference>
<comment type="similarity">
    <text evidence="3">Belongs to the eukaryotic/archaeal RNase P protein component 2 family.</text>
</comment>
<comment type="function">
    <text evidence="9">Component of ribonuclease P, a protein complex that generates mature tRNA molecules by cleaving their 5'-ends. Also a component of RNase MRP, which cleaves pre-rRNA sequences.</text>
</comment>
<dbReference type="AlphaFoldDB" id="A0A1E4SG17"/>
<dbReference type="GO" id="GO:0004526">
    <property type="term" value="F:ribonuclease P activity"/>
    <property type="evidence" value="ECO:0007669"/>
    <property type="project" value="UniProtKB-EC"/>
</dbReference>
<dbReference type="OrthoDB" id="24745at2759"/>
<keyword evidence="5" id="KW-0819">tRNA processing</keyword>
<organism evidence="10 11">
    <name type="scientific">Suhomyces tanzawaensis NRRL Y-17324</name>
    <dbReference type="NCBI Taxonomy" id="984487"/>
    <lineage>
        <taxon>Eukaryota</taxon>
        <taxon>Fungi</taxon>
        <taxon>Dikarya</taxon>
        <taxon>Ascomycota</taxon>
        <taxon>Saccharomycotina</taxon>
        <taxon>Pichiomycetes</taxon>
        <taxon>Debaryomycetaceae</taxon>
        <taxon>Suhomyces</taxon>
    </lineage>
</organism>
<accession>A0A1E4SG17</accession>
<name>A0A1E4SG17_9ASCO</name>
<dbReference type="GO" id="GO:0033204">
    <property type="term" value="F:ribonuclease P RNA binding"/>
    <property type="evidence" value="ECO:0007669"/>
    <property type="project" value="InterPro"/>
</dbReference>
<dbReference type="FunFam" id="3.30.70.3250:FF:000004">
    <property type="entry name" value="Ribonuclease P/MRP protein subunit POP5"/>
    <property type="match status" value="1"/>
</dbReference>
<evidence type="ECO:0000256" key="9">
    <source>
        <dbReference type="ARBA" id="ARBA00055200"/>
    </source>
</evidence>
<evidence type="ECO:0000256" key="8">
    <source>
        <dbReference type="ARBA" id="ARBA00044198"/>
    </source>
</evidence>
<dbReference type="InterPro" id="IPR002759">
    <property type="entry name" value="Pop5/Rpp14/Rnp2-like"/>
</dbReference>
<dbReference type="Gene3D" id="3.30.70.3250">
    <property type="entry name" value="Ribonuclease P, Pop5 subunit"/>
    <property type="match status" value="1"/>
</dbReference>
<dbReference type="STRING" id="984487.A0A1E4SG17"/>
<dbReference type="Proteomes" id="UP000094285">
    <property type="component" value="Unassembled WGS sequence"/>
</dbReference>
<evidence type="ECO:0000256" key="7">
    <source>
        <dbReference type="ARBA" id="ARBA00023242"/>
    </source>
</evidence>
<evidence type="ECO:0000256" key="1">
    <source>
        <dbReference type="ARBA" id="ARBA00000928"/>
    </source>
</evidence>
<feature type="non-terminal residue" evidence="10">
    <location>
        <position position="1"/>
    </location>
</feature>
<reference evidence="11" key="1">
    <citation type="submission" date="2016-05" db="EMBL/GenBank/DDBJ databases">
        <title>Comparative genomics of biotechnologically important yeasts.</title>
        <authorList>
            <consortium name="DOE Joint Genome Institute"/>
            <person name="Riley R."/>
            <person name="Haridas S."/>
            <person name="Wolfe K.H."/>
            <person name="Lopes M.R."/>
            <person name="Hittinger C.T."/>
            <person name="Goker M."/>
            <person name="Salamov A."/>
            <person name="Wisecaver J."/>
            <person name="Long T.M."/>
            <person name="Aerts A.L."/>
            <person name="Barry K."/>
            <person name="Choi C."/>
            <person name="Clum A."/>
            <person name="Coughlan A.Y."/>
            <person name="Deshpande S."/>
            <person name="Douglass A.P."/>
            <person name="Hanson S.J."/>
            <person name="Klenk H.-P."/>
            <person name="Labutti K."/>
            <person name="Lapidus A."/>
            <person name="Lindquist E."/>
            <person name="Lipzen A."/>
            <person name="Meier-Kolthoff J.P."/>
            <person name="Ohm R.A."/>
            <person name="Otillar R.P."/>
            <person name="Pangilinan J."/>
            <person name="Peng Y."/>
            <person name="Rokas A."/>
            <person name="Rosa C.A."/>
            <person name="Scheuner C."/>
            <person name="Sibirny A.A."/>
            <person name="Slot J.C."/>
            <person name="Stielow J.B."/>
            <person name="Sun H."/>
            <person name="Kurtzman C.P."/>
            <person name="Blackwell M."/>
            <person name="Grigoriev I.V."/>
            <person name="Jeffries T.W."/>
        </authorList>
    </citation>
    <scope>NUCLEOTIDE SEQUENCE [LARGE SCALE GENOMIC DNA]</scope>
    <source>
        <strain evidence="11">NRRL Y-17324</strain>
    </source>
</reference>
<dbReference type="GO" id="GO:0034965">
    <property type="term" value="P:intronic box C/D snoRNA processing"/>
    <property type="evidence" value="ECO:0007669"/>
    <property type="project" value="EnsemblFungi"/>
</dbReference>
<evidence type="ECO:0000256" key="4">
    <source>
        <dbReference type="ARBA" id="ARBA00012179"/>
    </source>
</evidence>
<evidence type="ECO:0000256" key="2">
    <source>
        <dbReference type="ARBA" id="ARBA00004123"/>
    </source>
</evidence>
<dbReference type="Pfam" id="PF01900">
    <property type="entry name" value="RNase_P_Rpp14"/>
    <property type="match status" value="1"/>
</dbReference>
<dbReference type="GO" id="GO:0005655">
    <property type="term" value="C:nucleolar ribonuclease P complex"/>
    <property type="evidence" value="ECO:0007669"/>
    <property type="project" value="EnsemblFungi"/>
</dbReference>
<sequence>MVRLKQRYILFDILYPPSEEPDKTLTEDFHNFSRSQNDALLSLHQSSPASISQKTLTNALRKTIQEVYGDFGSGTAAMQLTVKYFSNKTSTGIIRCGRQSHRVVVAALSMINTVEGNSVIIRCTRVSGTIKKCEQYSIARTRELMNLVGKNDSMDLDNLMSSFKETQSDGES</sequence>
<evidence type="ECO:0000313" key="11">
    <source>
        <dbReference type="Proteomes" id="UP000094285"/>
    </source>
</evidence>
<dbReference type="GeneID" id="30981930"/>
<keyword evidence="7" id="KW-0539">Nucleus</keyword>
<dbReference type="GO" id="GO:0001682">
    <property type="term" value="P:tRNA 5'-leader removal"/>
    <property type="evidence" value="ECO:0007669"/>
    <property type="project" value="EnsemblFungi"/>
</dbReference>
<evidence type="ECO:0000256" key="5">
    <source>
        <dbReference type="ARBA" id="ARBA00022694"/>
    </source>
</evidence>
<dbReference type="InterPro" id="IPR038085">
    <property type="entry name" value="Rnp2-like_sf"/>
</dbReference>
<comment type="subcellular location">
    <subcellularLocation>
        <location evidence="2">Nucleus</location>
    </subcellularLocation>
</comment>
<comment type="catalytic activity">
    <reaction evidence="1">
        <text>Endonucleolytic cleavage of RNA, removing 5'-extranucleotides from tRNA precursor.</text>
        <dbReference type="EC" id="3.1.26.5"/>
    </reaction>
</comment>
<dbReference type="SUPFAM" id="SSF160350">
    <property type="entry name" value="Rnp2-like"/>
    <property type="match status" value="1"/>
</dbReference>
<protein>
    <recommendedName>
        <fullName evidence="8">Ribonuclease P/MRP protein subunit POP5</fullName>
        <ecNumber evidence="4">3.1.26.5</ecNumber>
    </recommendedName>
</protein>
<gene>
    <name evidence="10" type="ORF">CANTADRAFT_26532</name>
</gene>
<evidence type="ECO:0000256" key="3">
    <source>
        <dbReference type="ARBA" id="ARBA00010800"/>
    </source>
</evidence>
<dbReference type="PIRSF" id="PIRSF023803">
    <property type="entry name" value="Ribonuclease_P_prd"/>
    <property type="match status" value="1"/>
</dbReference>
<keyword evidence="11" id="KW-1185">Reference proteome</keyword>
<dbReference type="PANTHER" id="PTHR15441">
    <property type="entry name" value="RIBONUCLEASE P PROTEIN SUBUNIT P14"/>
    <property type="match status" value="1"/>
</dbReference>
<dbReference type="PANTHER" id="PTHR15441:SF2">
    <property type="entry name" value="RIBONUCLEASE P_MRP PROTEIN SUBUNIT POP5"/>
    <property type="match status" value="1"/>
</dbReference>
<dbReference type="GO" id="GO:0000294">
    <property type="term" value="P:nuclear-transcribed mRNA catabolic process, RNase MRP-dependent"/>
    <property type="evidence" value="ECO:0007669"/>
    <property type="project" value="EnsemblFungi"/>
</dbReference>
<evidence type="ECO:0000313" key="10">
    <source>
        <dbReference type="EMBL" id="ODV78426.1"/>
    </source>
</evidence>
<keyword evidence="6" id="KW-0378">Hydrolase</keyword>